<keyword evidence="2" id="KW-1185">Reference proteome</keyword>
<proteinExistence type="predicted"/>
<comment type="caution">
    <text evidence="1">The sequence shown here is derived from an EMBL/GenBank/DDBJ whole genome shotgun (WGS) entry which is preliminary data.</text>
</comment>
<organism evidence="1 2">
    <name type="scientific">Dallia pectoralis</name>
    <name type="common">Alaska blackfish</name>
    <dbReference type="NCBI Taxonomy" id="75939"/>
    <lineage>
        <taxon>Eukaryota</taxon>
        <taxon>Metazoa</taxon>
        <taxon>Chordata</taxon>
        <taxon>Craniata</taxon>
        <taxon>Vertebrata</taxon>
        <taxon>Euteleostomi</taxon>
        <taxon>Actinopterygii</taxon>
        <taxon>Neopterygii</taxon>
        <taxon>Teleostei</taxon>
        <taxon>Protacanthopterygii</taxon>
        <taxon>Esociformes</taxon>
        <taxon>Umbridae</taxon>
        <taxon>Dallia</taxon>
    </lineage>
</organism>
<reference evidence="1" key="1">
    <citation type="submission" date="2021-05" db="EMBL/GenBank/DDBJ databases">
        <authorList>
            <person name="Pan Q."/>
            <person name="Jouanno E."/>
            <person name="Zahm M."/>
            <person name="Klopp C."/>
            <person name="Cabau C."/>
            <person name="Louis A."/>
            <person name="Berthelot C."/>
            <person name="Parey E."/>
            <person name="Roest Crollius H."/>
            <person name="Montfort J."/>
            <person name="Robinson-Rechavi M."/>
            <person name="Bouchez O."/>
            <person name="Lampietro C."/>
            <person name="Lopez Roques C."/>
            <person name="Donnadieu C."/>
            <person name="Postlethwait J."/>
            <person name="Bobe J."/>
            <person name="Dillon D."/>
            <person name="Chandos A."/>
            <person name="von Hippel F."/>
            <person name="Guiguen Y."/>
        </authorList>
    </citation>
    <scope>NUCLEOTIDE SEQUENCE</scope>
    <source>
        <strain evidence="1">YG-Jan2019</strain>
    </source>
</reference>
<dbReference type="Proteomes" id="UP001157502">
    <property type="component" value="Chromosome 19"/>
</dbReference>
<evidence type="ECO:0000313" key="1">
    <source>
        <dbReference type="EMBL" id="KAJ7997180.1"/>
    </source>
</evidence>
<gene>
    <name evidence="1" type="ORF">DPEC_G00226280</name>
</gene>
<accession>A0ACC2G0V7</accession>
<dbReference type="EMBL" id="CM055746">
    <property type="protein sequence ID" value="KAJ7997180.1"/>
    <property type="molecule type" value="Genomic_DNA"/>
</dbReference>
<name>A0ACC2G0V7_DALPE</name>
<evidence type="ECO:0000313" key="2">
    <source>
        <dbReference type="Proteomes" id="UP001157502"/>
    </source>
</evidence>
<sequence length="320" mass="36188">MQAQTLFHQDLFHSFEAMKTTAPGMPVKAFTAMLDQRTKQFGRTGKVNAEAFQRSFLQYVYCNSEVDELLEKEPFVCPACSPGSCFSGWQQETLQVPESKPFCRESPGRSVKITAGRAMCGESHWTAARETSMRANKLDEEGVEVAVCRHGFLKGLNMYRGEIFAYPMFLQKEFQGAAFLAMDVTCRYVPNLEKVSEALTHLQPLQKMRHCLSVMHANAHNTKCEILWNARNQKGVGTSLGEEVEQVNSFLSRCALTTKYMSKSVRTDVLTVHAIGWNQRKENGLHIALSSRFKKLCSYSRKHLRCNREPEEDAAPVALQ</sequence>
<protein>
    <submittedName>
        <fullName evidence="1">Uncharacterized protein</fullName>
    </submittedName>
</protein>